<sequence>MDIPGFRIVAHNLGRTTYECLSCPGRTTLNPHEHLQTQTHLLNVTLVNPNPQPPNPHTEMNAFGTESDPDDAALAFESIHLETGDVENSDDGEVVVPTREGEVAFLNQNQIIEVDFEDEGEWDDSIFEAVNLAHNWPLGRETSPIETSSRVMTSQWYPYQNREALIGTLINGYMRRSISRSMYSQLRLILSITGLQLPHWNTIKNTCESMRNLLDFDVTEHVSIWNNHCYSVSIPKILEHEIANPYVHPHLDFYPEETHGKNVYKLSQSKKWREELGLYERVQMAVIHEKHFYILEPTQLKSGTVVIPLYFFKMKNEIHAKCAQAFISKSKRDPKLLRIEFHGGLEFTSDHLKTIKISEFDKIYSEIVWGDFGNLVQACKQVIWGFFGTEIGNPTPHTLPNRWRFIANGRVIRHMPINLYADDTSGNISKQFNKHISFYFTLSGLPPNVANQEYNCQFVTTSNQAGVLELADKLTDEMNDLATFGHLAHDYELDQEVLIMSVVLCFQGDSPMHAEVTSTHLPNASLNCCRMCKLKARSIEDRKSLHYIQNFIGRNPQGNVCRPPPRVWSETISTAKFLWRLSKTDPKTVVDTMITDLGVKDNINKQAMDTMREGKDQQMIERIKRLDTEEDQDRLFNPMLRLKGFDGCQDTPVEILHVFLLGVVKYLTGDFMKKLKACHLERLMASWESFNKNSINIETINPLNMAKHHGSFLGKHFRIVLQAAPFVFYQFMTDEQRLLWVSLCQLSTYIFQTKIEDMEEYLEDLKKCINNFMWHITKMTCQWVNKPKLHMLLHLPESIERFGPATLYATERFESFNGVVRNASIHSNRHSPGKDIATRFVNDQILRLLTSGGLHWNSRSQRRFRADRQVVDVFRNNPLIQKSLGYNHLLVTQQQQRPSIVPTPLPKEQMERVPDILLRRFSHHVIKQIHQLKLFEHDVLKKEYFVLVKMKSSGDSPQEVERVESIWSVSRENQTRYFIKARRFSQGAIHPFYQMRVIENANRVDYFEASDIVACLNAQHNCQSGRCPVVQGPRNKGQKPEGAQTTYKIHHNDNQSFILNSASLRDPVSHRKLASINIPHASDWATAIETGRARWQSSARQQTPQTRASSIAPSLI</sequence>
<evidence type="ECO:0000313" key="3">
    <source>
        <dbReference type="Proteomes" id="UP000324748"/>
    </source>
</evidence>
<evidence type="ECO:0000313" key="2">
    <source>
        <dbReference type="EMBL" id="KAA1108912.1"/>
    </source>
</evidence>
<reference evidence="2 3" key="1">
    <citation type="submission" date="2019-05" db="EMBL/GenBank/DDBJ databases">
        <title>Emergence of the Ug99 lineage of the wheat stem rust pathogen through somatic hybridization.</title>
        <authorList>
            <person name="Li F."/>
            <person name="Upadhyaya N.M."/>
            <person name="Sperschneider J."/>
            <person name="Matny O."/>
            <person name="Nguyen-Phuc H."/>
            <person name="Mago R."/>
            <person name="Raley C."/>
            <person name="Miller M.E."/>
            <person name="Silverstein K.A.T."/>
            <person name="Henningsen E."/>
            <person name="Hirsch C.D."/>
            <person name="Visser B."/>
            <person name="Pretorius Z.A."/>
            <person name="Steffenson B.J."/>
            <person name="Schwessinger B."/>
            <person name="Dodds P.N."/>
            <person name="Figueroa M."/>
        </authorList>
    </citation>
    <scope>NUCLEOTIDE SEQUENCE [LARGE SCALE GENOMIC DNA]</scope>
    <source>
        <strain evidence="2">21-0</strain>
    </source>
</reference>
<gene>
    <name evidence="2" type="ORF">PGT21_028903</name>
</gene>
<accession>A0A5B0Q739</accession>
<organism evidence="2 3">
    <name type="scientific">Puccinia graminis f. sp. tritici</name>
    <dbReference type="NCBI Taxonomy" id="56615"/>
    <lineage>
        <taxon>Eukaryota</taxon>
        <taxon>Fungi</taxon>
        <taxon>Dikarya</taxon>
        <taxon>Basidiomycota</taxon>
        <taxon>Pucciniomycotina</taxon>
        <taxon>Pucciniomycetes</taxon>
        <taxon>Pucciniales</taxon>
        <taxon>Pucciniaceae</taxon>
        <taxon>Puccinia</taxon>
    </lineage>
</organism>
<name>A0A5B0Q739_PUCGR</name>
<evidence type="ECO:0000256" key="1">
    <source>
        <dbReference type="SAM" id="MobiDB-lite"/>
    </source>
</evidence>
<dbReference type="PANTHER" id="PTHR31912:SF34">
    <property type="entry name" value="NOTOCHORD-RELATED PROTEIN"/>
    <property type="match status" value="1"/>
</dbReference>
<dbReference type="OrthoDB" id="2506088at2759"/>
<proteinExistence type="predicted"/>
<dbReference type="AlphaFoldDB" id="A0A5B0Q739"/>
<comment type="caution">
    <text evidence="2">The sequence shown here is derived from an EMBL/GenBank/DDBJ whole genome shotgun (WGS) entry which is preliminary data.</text>
</comment>
<dbReference type="EMBL" id="VSWC01000028">
    <property type="protein sequence ID" value="KAA1108912.1"/>
    <property type="molecule type" value="Genomic_DNA"/>
</dbReference>
<keyword evidence="3" id="KW-1185">Reference proteome</keyword>
<dbReference type="Proteomes" id="UP000324748">
    <property type="component" value="Unassembled WGS sequence"/>
</dbReference>
<protein>
    <submittedName>
        <fullName evidence="2">Uncharacterized protein</fullName>
    </submittedName>
</protein>
<feature type="region of interest" description="Disordered" evidence="1">
    <location>
        <begin position="1095"/>
        <end position="1116"/>
    </location>
</feature>
<dbReference type="PANTHER" id="PTHR31912">
    <property type="entry name" value="IP13529P"/>
    <property type="match status" value="1"/>
</dbReference>